<dbReference type="InterPro" id="IPR005149">
    <property type="entry name" value="Tscrpt_reg_PadR_N"/>
</dbReference>
<feature type="domain" description="Transcription regulator PadR N-terminal" evidence="1">
    <location>
        <begin position="15"/>
        <end position="89"/>
    </location>
</feature>
<comment type="caution">
    <text evidence="2">The sequence shown here is derived from an EMBL/GenBank/DDBJ whole genome shotgun (WGS) entry which is preliminary data.</text>
</comment>
<proteinExistence type="predicted"/>
<dbReference type="EMBL" id="JFYO01000005">
    <property type="protein sequence ID" value="EZP27567.1"/>
    <property type="molecule type" value="Genomic_DNA"/>
</dbReference>
<dbReference type="AlphaFoldDB" id="A0A031FTE8"/>
<reference evidence="2 3" key="1">
    <citation type="submission" date="2014-03" db="EMBL/GenBank/DDBJ databases">
        <title>Draft Genome Sequences of 13 Willow Endophytes.</title>
        <authorList>
            <person name="Gan H.Y."/>
            <person name="Gan H.M."/>
            <person name="Savka M.A."/>
            <person name="Hudson A.O."/>
        </authorList>
    </citation>
    <scope>NUCLEOTIDE SEQUENCE [LARGE SCALE GENOMIC DNA]</scope>
    <source>
        <strain evidence="2 3">RIT293</strain>
    </source>
</reference>
<name>A0A031FTE8_9MICO</name>
<dbReference type="PANTHER" id="PTHR43252">
    <property type="entry name" value="TRANSCRIPTIONAL REGULATOR YQJI"/>
    <property type="match status" value="1"/>
</dbReference>
<dbReference type="OrthoDB" id="8443918at2"/>
<keyword evidence="3" id="KW-1185">Reference proteome</keyword>
<dbReference type="eggNOG" id="COG1695">
    <property type="taxonomic scope" value="Bacteria"/>
</dbReference>
<evidence type="ECO:0000259" key="1">
    <source>
        <dbReference type="Pfam" id="PF03551"/>
    </source>
</evidence>
<organism evidence="2 3">
    <name type="scientific">Microbacterium oleivorans</name>
    <dbReference type="NCBI Taxonomy" id="273677"/>
    <lineage>
        <taxon>Bacteria</taxon>
        <taxon>Bacillati</taxon>
        <taxon>Actinomycetota</taxon>
        <taxon>Actinomycetes</taxon>
        <taxon>Micrococcales</taxon>
        <taxon>Microbacteriaceae</taxon>
        <taxon>Microbacterium</taxon>
    </lineage>
</organism>
<dbReference type="Gene3D" id="1.10.10.10">
    <property type="entry name" value="Winged helix-like DNA-binding domain superfamily/Winged helix DNA-binding domain"/>
    <property type="match status" value="1"/>
</dbReference>
<gene>
    <name evidence="2" type="ORF">BW34_01555</name>
</gene>
<evidence type="ECO:0000313" key="3">
    <source>
        <dbReference type="Proteomes" id="UP000024001"/>
    </source>
</evidence>
<dbReference type="InterPro" id="IPR036390">
    <property type="entry name" value="WH_DNA-bd_sf"/>
</dbReference>
<accession>A0A031FTE8</accession>
<dbReference type="PANTHER" id="PTHR43252:SF7">
    <property type="entry name" value="TRANSCRIPTIONAL REGULATOR YQJI"/>
    <property type="match status" value="1"/>
</dbReference>
<dbReference type="Pfam" id="PF03551">
    <property type="entry name" value="PadR"/>
    <property type="match status" value="1"/>
</dbReference>
<dbReference type="InterPro" id="IPR036388">
    <property type="entry name" value="WH-like_DNA-bd_sf"/>
</dbReference>
<evidence type="ECO:0000313" key="2">
    <source>
        <dbReference type="EMBL" id="EZP27567.1"/>
    </source>
</evidence>
<dbReference type="PATRIC" id="fig|273677.3.peg.1536"/>
<dbReference type="Proteomes" id="UP000024001">
    <property type="component" value="Unassembled WGS sequence"/>
</dbReference>
<protein>
    <submittedName>
        <fullName evidence="2">Putative transcriptional regulator</fullName>
    </submittedName>
</protein>
<dbReference type="SUPFAM" id="SSF46785">
    <property type="entry name" value="Winged helix' DNA-binding domain"/>
    <property type="match status" value="1"/>
</dbReference>
<sequence>MADAIARLTPTAIMLLALLHEDDMHTYEMVRLLRERRADRMIALTHGTIYHTVARLERQGHIAEVGSDRAGNRPERTTYTLTDAGGAALLDWIRRELVSIDDPERFRIALTEAHNLARSEVIPLFAQRRELLVASLEAHRSARDRAVSHGSHPQFLIEVHRQAALLAADIAWLDEAVEFIRRPDTVWGVVDIPVTDRYLAQREAARA</sequence>
<dbReference type="RefSeq" id="WP_036311004.1">
    <property type="nucleotide sequence ID" value="NZ_JFYO01000005.1"/>
</dbReference>